<dbReference type="InterPro" id="IPR012910">
    <property type="entry name" value="Plug_dom"/>
</dbReference>
<evidence type="ECO:0000256" key="5">
    <source>
        <dbReference type="ARBA" id="ARBA00023136"/>
    </source>
</evidence>
<comment type="similarity">
    <text evidence="7">Belongs to the TonB-dependent receptor family.</text>
</comment>
<dbReference type="EMBL" id="JACOOI010000011">
    <property type="protein sequence ID" value="MBC5643549.1"/>
    <property type="molecule type" value="Genomic_DNA"/>
</dbReference>
<comment type="caution">
    <text evidence="9">The sequence shown here is derived from an EMBL/GenBank/DDBJ whole genome shotgun (WGS) entry which is preliminary data.</text>
</comment>
<evidence type="ECO:0000256" key="4">
    <source>
        <dbReference type="ARBA" id="ARBA00022692"/>
    </source>
</evidence>
<evidence type="ECO:0000256" key="1">
    <source>
        <dbReference type="ARBA" id="ARBA00004571"/>
    </source>
</evidence>
<keyword evidence="10" id="KW-1185">Reference proteome</keyword>
<comment type="subcellular location">
    <subcellularLocation>
        <location evidence="1 7">Cell outer membrane</location>
        <topology evidence="1 7">Multi-pass membrane protein</topology>
    </subcellularLocation>
</comment>
<dbReference type="Proteomes" id="UP000644010">
    <property type="component" value="Unassembled WGS sequence"/>
</dbReference>
<evidence type="ECO:0000259" key="8">
    <source>
        <dbReference type="SMART" id="SM00965"/>
    </source>
</evidence>
<keyword evidence="6 7" id="KW-0998">Cell outer membrane</keyword>
<feature type="domain" description="Secretin/TonB short N-terminal" evidence="8">
    <location>
        <begin position="72"/>
        <end position="123"/>
    </location>
</feature>
<dbReference type="Gene3D" id="2.60.40.1120">
    <property type="entry name" value="Carboxypeptidase-like, regulatory domain"/>
    <property type="match status" value="1"/>
</dbReference>
<dbReference type="InterPro" id="IPR008969">
    <property type="entry name" value="CarboxyPept-like_regulatory"/>
</dbReference>
<keyword evidence="4 7" id="KW-0812">Transmembrane</keyword>
<keyword evidence="9" id="KW-0675">Receptor</keyword>
<dbReference type="SUPFAM" id="SSF56935">
    <property type="entry name" value="Porins"/>
    <property type="match status" value="1"/>
</dbReference>
<keyword evidence="2 7" id="KW-0813">Transport</keyword>
<evidence type="ECO:0000313" key="9">
    <source>
        <dbReference type="EMBL" id="MBC5643549.1"/>
    </source>
</evidence>
<keyword evidence="3 7" id="KW-1134">Transmembrane beta strand</keyword>
<dbReference type="NCBIfam" id="TIGR04057">
    <property type="entry name" value="SusC_RagA_signa"/>
    <property type="match status" value="1"/>
</dbReference>
<gene>
    <name evidence="9" type="ORF">H8S77_11685</name>
</gene>
<proteinExistence type="inferred from homology"/>
<dbReference type="NCBIfam" id="TIGR04056">
    <property type="entry name" value="OMP_RagA_SusC"/>
    <property type="match status" value="1"/>
</dbReference>
<reference evidence="9 10" key="1">
    <citation type="submission" date="2020-08" db="EMBL/GenBank/DDBJ databases">
        <title>Genome public.</title>
        <authorList>
            <person name="Liu C."/>
            <person name="Sun Q."/>
        </authorList>
    </citation>
    <scope>NUCLEOTIDE SEQUENCE [LARGE SCALE GENOMIC DNA]</scope>
    <source>
        <strain evidence="9 10">BX2</strain>
    </source>
</reference>
<dbReference type="Pfam" id="PF07660">
    <property type="entry name" value="STN"/>
    <property type="match status" value="1"/>
</dbReference>
<evidence type="ECO:0000256" key="2">
    <source>
        <dbReference type="ARBA" id="ARBA00022448"/>
    </source>
</evidence>
<evidence type="ECO:0000313" key="10">
    <source>
        <dbReference type="Proteomes" id="UP000644010"/>
    </source>
</evidence>
<evidence type="ECO:0000256" key="6">
    <source>
        <dbReference type="ARBA" id="ARBA00023237"/>
    </source>
</evidence>
<protein>
    <submittedName>
        <fullName evidence="9">TonB-dependent receptor</fullName>
    </submittedName>
</protein>
<dbReference type="InterPro" id="IPR011662">
    <property type="entry name" value="Secretin/TonB_short_N"/>
</dbReference>
<dbReference type="InterPro" id="IPR036942">
    <property type="entry name" value="Beta-barrel_TonB_sf"/>
</dbReference>
<dbReference type="SUPFAM" id="SSF49464">
    <property type="entry name" value="Carboxypeptidase regulatory domain-like"/>
    <property type="match status" value="1"/>
</dbReference>
<dbReference type="SMART" id="SM00965">
    <property type="entry name" value="STN"/>
    <property type="match status" value="1"/>
</dbReference>
<dbReference type="Gene3D" id="2.40.170.20">
    <property type="entry name" value="TonB-dependent receptor, beta-barrel domain"/>
    <property type="match status" value="1"/>
</dbReference>
<dbReference type="InterPro" id="IPR023997">
    <property type="entry name" value="TonB-dep_OMP_SusC/RagA_CS"/>
</dbReference>
<organism evidence="9 10">
    <name type="scientific">Parabacteroides segnis</name>
    <dbReference type="NCBI Taxonomy" id="2763058"/>
    <lineage>
        <taxon>Bacteria</taxon>
        <taxon>Pseudomonadati</taxon>
        <taxon>Bacteroidota</taxon>
        <taxon>Bacteroidia</taxon>
        <taxon>Bacteroidales</taxon>
        <taxon>Tannerellaceae</taxon>
        <taxon>Parabacteroides</taxon>
    </lineage>
</organism>
<evidence type="ECO:0000256" key="3">
    <source>
        <dbReference type="ARBA" id="ARBA00022452"/>
    </source>
</evidence>
<evidence type="ECO:0000256" key="7">
    <source>
        <dbReference type="PROSITE-ProRule" id="PRU01360"/>
    </source>
</evidence>
<dbReference type="InterPro" id="IPR023996">
    <property type="entry name" value="TonB-dep_OMP_SusC/RagA"/>
</dbReference>
<dbReference type="Pfam" id="PF07715">
    <property type="entry name" value="Plug"/>
    <property type="match status" value="1"/>
</dbReference>
<dbReference type="Pfam" id="PF13715">
    <property type="entry name" value="CarbopepD_reg_2"/>
    <property type="match status" value="1"/>
</dbReference>
<dbReference type="InterPro" id="IPR039426">
    <property type="entry name" value="TonB-dep_rcpt-like"/>
</dbReference>
<dbReference type="Gene3D" id="2.170.130.10">
    <property type="entry name" value="TonB-dependent receptor, plug domain"/>
    <property type="match status" value="1"/>
</dbReference>
<keyword evidence="5 7" id="KW-0472">Membrane</keyword>
<accession>A0ABR7E322</accession>
<dbReference type="InterPro" id="IPR037066">
    <property type="entry name" value="Plug_dom_sf"/>
</dbReference>
<dbReference type="RefSeq" id="WP_186959522.1">
    <property type="nucleotide sequence ID" value="NZ_JACOOI010000011.1"/>
</dbReference>
<name>A0ABR7E322_9BACT</name>
<sequence length="1147" mass="127129">MKKNLLLLFNVCKDIEIKHFIRIMRLSIFLVLVAVFCSHATTSNSQNVRVTINEKTVSLDKLITEIEKQTNYLFIYGENDIDLNLMVKVNAKNKTISEVLDNALKNLGISYEFANNYISLRSVGNSKALSEPQQMKKVSGVITDSNGEPIIGVNILVKGTVNGTTTDLDGNYTLDVPSNAVLSISYIGYLTQEIPVKDKTIINVTMKEDTKSLEEVVVIGYGSVKKSNLTGAITQVKAEDLPQAGNMSLGQMLTGKAAGMQVSLQSAQPGGGVWMQIRGNASGGAGNSGPLYVIDGFPISTESMEPGSGNRYSSGNKSPLNNLNPADIASIEILKDASATAIYGARAANGVVLITTKRGKEGEKPKVEYSGSVSFQKRVKQIDMLDAQGFMTETNRVLYEDYLSDNKIGPYGSTDPSTVAPFSPKYSADQIANAQTTDWLGAVERNGVITQHNLSLTGGTDKTSYYISGNYYDHQGVVKNNGIQRYSGRANFDQKLGKYIKTGINFNASQVKSDNVPLGDGGNENAGVIRAAMNANPSIPIYDEEGNYTLDPDQPYLANAVSLLDMTDESTINQLLGNFYLILTPFEGLDLKMNAGFQQEKGERNTYVPKTTLYGQKAGGEASKSYSNRSSKLFDLTASYAKTFNEVHNFSAMAGYSYQHFSSNGFNAGNSRFITDAFKWNNLATGENTKPSVGSYGSEEVLGSVFARVNYNYADRYLISATMRGDASSKFAENHKWGYFPSVALAWRMVNEQFMQEQDLISDLKWRVSLGQTGNSNIGNNALALYSTGYNYNFGDQQSVGVAQSQLANPNLKWETTTELNVGLDFGFFQNRITGSMEFFTRRVDDLLDEKVLMQYNPISKVMANIGAKGSKGFELGINTRNLIGEFTWSTDVVFSLYRDRWLERNPQWKKAIYESEKDMLNPYYLYISDGLVQPEDMNPDGTCKLPHMPNAKPGMIKYKDLNGRDENGNLKEGPDGKLDDADIIYLGTKTSKFYLGFGNTFAYKGFDLNIFFYGYFGRQLENPAYDWYLKRSWFLKNGVNMAVAVKDRWTHDNPTGKYPSSIMNPYDRSSDFWLENANFLRCKNITLGYTLPKIKNLDKVIQNLRVYGDVQNPFVITKYSGVDPEMDSMAAYPTQLTVSFGVDITF</sequence>
<dbReference type="PROSITE" id="PS52016">
    <property type="entry name" value="TONB_DEPENDENT_REC_3"/>
    <property type="match status" value="1"/>
</dbReference>